<reference evidence="4 5" key="1">
    <citation type="submission" date="2018-12" db="EMBL/GenBank/DDBJ databases">
        <title>Complete genome sequence of Flaviflexus salsibiostraticola KCTC 33148.</title>
        <authorList>
            <person name="Bae J.-W."/>
        </authorList>
    </citation>
    <scope>NUCLEOTIDE SEQUENCE [LARGE SCALE GENOMIC DNA]</scope>
    <source>
        <strain evidence="4 5">KCTC 33148</strain>
    </source>
</reference>
<dbReference type="Proteomes" id="UP000270021">
    <property type="component" value="Chromosome"/>
</dbReference>
<organism evidence="4 5">
    <name type="scientific">Flaviflexus salsibiostraticola</name>
    <dbReference type="NCBI Taxonomy" id="1282737"/>
    <lineage>
        <taxon>Bacteria</taxon>
        <taxon>Bacillati</taxon>
        <taxon>Actinomycetota</taxon>
        <taxon>Actinomycetes</taxon>
        <taxon>Actinomycetales</taxon>
        <taxon>Actinomycetaceae</taxon>
        <taxon>Flaviflexus</taxon>
    </lineage>
</organism>
<dbReference type="KEGG" id="fsl:EJO69_05790"/>
<feature type="transmembrane region" description="Helical" evidence="3">
    <location>
        <begin position="256"/>
        <end position="274"/>
    </location>
</feature>
<feature type="active site" description="Proton donor/acceptor" evidence="2">
    <location>
        <position position="162"/>
    </location>
</feature>
<keyword evidence="1" id="KW-0378">Hydrolase</keyword>
<dbReference type="CDD" id="cd05827">
    <property type="entry name" value="Sortase_C"/>
    <property type="match status" value="1"/>
</dbReference>
<dbReference type="InterPro" id="IPR005754">
    <property type="entry name" value="Sortase"/>
</dbReference>
<dbReference type="InterPro" id="IPR042002">
    <property type="entry name" value="Sortase_C"/>
</dbReference>
<dbReference type="AlphaFoldDB" id="A0A3Q8WTN6"/>
<proteinExistence type="predicted"/>
<dbReference type="InterPro" id="IPR023365">
    <property type="entry name" value="Sortase_dom-sf"/>
</dbReference>
<dbReference type="EMBL" id="CP034438">
    <property type="protein sequence ID" value="AZN29867.1"/>
    <property type="molecule type" value="Genomic_DNA"/>
</dbReference>
<feature type="active site" description="Acyl-thioester intermediate" evidence="2">
    <location>
        <position position="224"/>
    </location>
</feature>
<sequence>MTGCGPRAAPSTMEDDRRQVSGTVGRAAAWLLIMLGLAVLVYPNAADWAARRSHGAEIANYIASAPQVGGDALTQARAFNADGGIEAIDDPFEGGGMSGVYADFLSVDGSDAVGRVKYGHVGIDLPIYRGTGDDVLAKGAGHLPGTALPIGGPSTHAVLTAHSGLPGARLFTDLHDAEVGDTFWIEMLGERRWYRVTGVGVHDPNDGDALAVVPGRDIVTLFTCTPVGVNSHRILVRGERTDPPVERDPEPFEMPFPSWLVVLAVGGGAAALIVTRGGRRHVSRTDAGLSQHPQG</sequence>
<name>A0A3Q8WTN6_9ACTO</name>
<evidence type="ECO:0000256" key="1">
    <source>
        <dbReference type="ARBA" id="ARBA00022801"/>
    </source>
</evidence>
<keyword evidence="5" id="KW-1185">Reference proteome</keyword>
<accession>A0A3Q8WTN6</accession>
<evidence type="ECO:0000256" key="3">
    <source>
        <dbReference type="SAM" id="Phobius"/>
    </source>
</evidence>
<evidence type="ECO:0000313" key="4">
    <source>
        <dbReference type="EMBL" id="AZN29867.1"/>
    </source>
</evidence>
<protein>
    <submittedName>
        <fullName evidence="4">Class C sortase</fullName>
    </submittedName>
</protein>
<gene>
    <name evidence="4" type="ORF">EJO69_05790</name>
</gene>
<keyword evidence="3" id="KW-1133">Transmembrane helix</keyword>
<dbReference type="Pfam" id="PF04203">
    <property type="entry name" value="Sortase"/>
    <property type="match status" value="1"/>
</dbReference>
<dbReference type="GO" id="GO:0016787">
    <property type="term" value="F:hydrolase activity"/>
    <property type="evidence" value="ECO:0007669"/>
    <property type="project" value="UniProtKB-KW"/>
</dbReference>
<evidence type="ECO:0000256" key="2">
    <source>
        <dbReference type="PIRSR" id="PIRSR605754-1"/>
    </source>
</evidence>
<dbReference type="OrthoDB" id="5242161at2"/>
<dbReference type="SUPFAM" id="SSF63817">
    <property type="entry name" value="Sortase"/>
    <property type="match status" value="1"/>
</dbReference>
<dbReference type="NCBIfam" id="NF033745">
    <property type="entry name" value="class_C_sortase"/>
    <property type="match status" value="1"/>
</dbReference>
<keyword evidence="3" id="KW-0472">Membrane</keyword>
<dbReference type="NCBIfam" id="TIGR01076">
    <property type="entry name" value="sortase_fam"/>
    <property type="match status" value="1"/>
</dbReference>
<dbReference type="Gene3D" id="2.40.260.10">
    <property type="entry name" value="Sortase"/>
    <property type="match status" value="1"/>
</dbReference>
<evidence type="ECO:0000313" key="5">
    <source>
        <dbReference type="Proteomes" id="UP000270021"/>
    </source>
</evidence>
<keyword evidence="3" id="KW-0812">Transmembrane</keyword>
<feature type="transmembrane region" description="Helical" evidence="3">
    <location>
        <begin position="27"/>
        <end position="45"/>
    </location>
</feature>